<evidence type="ECO:0000256" key="4">
    <source>
        <dbReference type="ARBA" id="ARBA00023136"/>
    </source>
</evidence>
<feature type="transmembrane region" description="Helical" evidence="6">
    <location>
        <begin position="357"/>
        <end position="378"/>
    </location>
</feature>
<dbReference type="InterPro" id="IPR029045">
    <property type="entry name" value="ClpP/crotonase-like_dom_sf"/>
</dbReference>
<feature type="transmembrane region" description="Helical" evidence="6">
    <location>
        <begin position="258"/>
        <end position="275"/>
    </location>
</feature>
<feature type="domain" description="NfeD-like C-terminal" evidence="7">
    <location>
        <begin position="390"/>
        <end position="443"/>
    </location>
</feature>
<evidence type="ECO:0000256" key="2">
    <source>
        <dbReference type="ARBA" id="ARBA00022692"/>
    </source>
</evidence>
<feature type="transmembrane region" description="Helical" evidence="6">
    <location>
        <begin position="306"/>
        <end position="323"/>
    </location>
</feature>
<sequence length="465" mass="47639">MKGLRALTCLLAGLVLLLAGALGESGGTRAQIRAAPDGPSAYPVETVIVAEIDGPIGPATTLLAENALAEARDAEGGMLLLRIDTPGGLLDATRDIVAAILASPVPVVTHVAPAGARAASAGTYILYASHLAAMAPSTTLGAATPVGMGGDIGDDLRAKAVNDAVAWIRSLAELRGRDVGFAERAVREAATATAADAVQDGIVEILAADTSDVVREAAGYVVRLGETDVRLDTDGAAIVEHEAGFLVEALTLLTNPNIAYILLLIGVYGIVFEFANPGMIFSGVVGAISLLLGLFALNFLPIDVTGVLLLALGLALMVAEVFVPSFGALGIGGAAAFAFGSFILFDTDAPGFTLSPAVALTATAATTLLLTLVLAAAVRALRRRPASGDEALVSEVARVIHWEGFAGEVEIHGERWRARADEPMATGERVHVHARDGLTLTVSRTPFRTDAAAGAPRSATTRPEP</sequence>
<name>A0A917Q846_9HYPH</name>
<feature type="domain" description="NfeD1b N-terminal" evidence="9">
    <location>
        <begin position="64"/>
        <end position="238"/>
    </location>
</feature>
<dbReference type="Pfam" id="PF25145">
    <property type="entry name" value="NfeD1b_N"/>
    <property type="match status" value="1"/>
</dbReference>
<dbReference type="SUPFAM" id="SSF141322">
    <property type="entry name" value="NfeD domain-like"/>
    <property type="match status" value="1"/>
</dbReference>
<keyword evidence="3 6" id="KW-1133">Transmembrane helix</keyword>
<dbReference type="CDD" id="cd07020">
    <property type="entry name" value="Clp_protease_NfeD_1"/>
    <property type="match status" value="1"/>
</dbReference>
<dbReference type="SUPFAM" id="SSF52096">
    <property type="entry name" value="ClpP/crotonase"/>
    <property type="match status" value="1"/>
</dbReference>
<evidence type="ECO:0000259" key="7">
    <source>
        <dbReference type="Pfam" id="PF01957"/>
    </source>
</evidence>
<reference evidence="10 11" key="1">
    <citation type="journal article" date="2014" name="Int. J. Syst. Evol. Microbiol.">
        <title>Complete genome sequence of Corynebacterium casei LMG S-19264T (=DSM 44701T), isolated from a smear-ripened cheese.</title>
        <authorList>
            <consortium name="US DOE Joint Genome Institute (JGI-PGF)"/>
            <person name="Walter F."/>
            <person name="Albersmeier A."/>
            <person name="Kalinowski J."/>
            <person name="Ruckert C."/>
        </authorList>
    </citation>
    <scope>NUCLEOTIDE SEQUENCE [LARGE SCALE GENOMIC DNA]</scope>
    <source>
        <strain evidence="10 11">CGMCC 1.9161</strain>
    </source>
</reference>
<dbReference type="InterPro" id="IPR012340">
    <property type="entry name" value="NA-bd_OB-fold"/>
</dbReference>
<comment type="subcellular location">
    <subcellularLocation>
        <location evidence="1">Membrane</location>
        <topology evidence="1">Multi-pass membrane protein</topology>
    </subcellularLocation>
</comment>
<feature type="domain" description="NfeD integral membrane" evidence="8">
    <location>
        <begin position="257"/>
        <end position="374"/>
    </location>
</feature>
<dbReference type="EMBL" id="BMMF01000004">
    <property type="protein sequence ID" value="GGK30330.1"/>
    <property type="molecule type" value="Genomic_DNA"/>
</dbReference>
<dbReference type="Pfam" id="PF01957">
    <property type="entry name" value="NfeD"/>
    <property type="match status" value="1"/>
</dbReference>
<proteinExistence type="predicted"/>
<feature type="transmembrane region" description="Helical" evidence="6">
    <location>
        <begin position="328"/>
        <end position="345"/>
    </location>
</feature>
<keyword evidence="2 6" id="KW-0812">Transmembrane</keyword>
<dbReference type="Proteomes" id="UP000600449">
    <property type="component" value="Unassembled WGS sequence"/>
</dbReference>
<dbReference type="GO" id="GO:0008233">
    <property type="term" value="F:peptidase activity"/>
    <property type="evidence" value="ECO:0007669"/>
    <property type="project" value="UniProtKB-KW"/>
</dbReference>
<keyword evidence="10" id="KW-0645">Protease</keyword>
<evidence type="ECO:0000256" key="5">
    <source>
        <dbReference type="SAM" id="MobiDB-lite"/>
    </source>
</evidence>
<evidence type="ECO:0000259" key="9">
    <source>
        <dbReference type="Pfam" id="PF25145"/>
    </source>
</evidence>
<dbReference type="AlphaFoldDB" id="A0A917Q846"/>
<evidence type="ECO:0000313" key="10">
    <source>
        <dbReference type="EMBL" id="GGK30330.1"/>
    </source>
</evidence>
<organism evidence="10 11">
    <name type="scientific">Salinarimonas ramus</name>
    <dbReference type="NCBI Taxonomy" id="690164"/>
    <lineage>
        <taxon>Bacteria</taxon>
        <taxon>Pseudomonadati</taxon>
        <taxon>Pseudomonadota</taxon>
        <taxon>Alphaproteobacteria</taxon>
        <taxon>Hyphomicrobiales</taxon>
        <taxon>Salinarimonadaceae</taxon>
        <taxon>Salinarimonas</taxon>
    </lineage>
</organism>
<accession>A0A917Q846</accession>
<dbReference type="RefSeq" id="WP_188911478.1">
    <property type="nucleotide sequence ID" value="NZ_BMMF01000004.1"/>
</dbReference>
<evidence type="ECO:0000256" key="1">
    <source>
        <dbReference type="ARBA" id="ARBA00004141"/>
    </source>
</evidence>
<protein>
    <submittedName>
        <fullName evidence="10">Serine protease</fullName>
    </submittedName>
</protein>
<comment type="caution">
    <text evidence="10">The sequence shown here is derived from an EMBL/GenBank/DDBJ whole genome shotgun (WGS) entry which is preliminary data.</text>
</comment>
<dbReference type="GO" id="GO:0016020">
    <property type="term" value="C:membrane"/>
    <property type="evidence" value="ECO:0007669"/>
    <property type="project" value="UniProtKB-SubCell"/>
</dbReference>
<dbReference type="InterPro" id="IPR056738">
    <property type="entry name" value="NfeD1b_N"/>
</dbReference>
<evidence type="ECO:0000313" key="11">
    <source>
        <dbReference type="Proteomes" id="UP000600449"/>
    </source>
</evidence>
<keyword evidence="4 6" id="KW-0472">Membrane</keyword>
<gene>
    <name evidence="10" type="ORF">GCM10011322_16110</name>
</gene>
<dbReference type="InterPro" id="IPR056739">
    <property type="entry name" value="NfeD_membrane"/>
</dbReference>
<dbReference type="Gene3D" id="3.90.226.10">
    <property type="entry name" value="2-enoyl-CoA Hydratase, Chain A, domain 1"/>
    <property type="match status" value="1"/>
</dbReference>
<dbReference type="PANTHER" id="PTHR33507:SF4">
    <property type="entry name" value="NODULATION COMPETITIVENESS PROTEIN NFED"/>
    <property type="match status" value="1"/>
</dbReference>
<evidence type="ECO:0000259" key="8">
    <source>
        <dbReference type="Pfam" id="PF24961"/>
    </source>
</evidence>
<evidence type="ECO:0000256" key="3">
    <source>
        <dbReference type="ARBA" id="ARBA00022989"/>
    </source>
</evidence>
<dbReference type="Gene3D" id="2.40.50.140">
    <property type="entry name" value="Nucleic acid-binding proteins"/>
    <property type="match status" value="1"/>
</dbReference>
<feature type="region of interest" description="Disordered" evidence="5">
    <location>
        <begin position="445"/>
        <end position="465"/>
    </location>
</feature>
<keyword evidence="10" id="KW-0378">Hydrolase</keyword>
<dbReference type="InterPro" id="IPR052165">
    <property type="entry name" value="Membrane_assoc_protease"/>
</dbReference>
<dbReference type="Pfam" id="PF24961">
    <property type="entry name" value="NfeD_membrane"/>
    <property type="match status" value="1"/>
</dbReference>
<dbReference type="InterPro" id="IPR002810">
    <property type="entry name" value="NfeD-like_C"/>
</dbReference>
<keyword evidence="11" id="KW-1185">Reference proteome</keyword>
<dbReference type="GO" id="GO:0006508">
    <property type="term" value="P:proteolysis"/>
    <property type="evidence" value="ECO:0007669"/>
    <property type="project" value="UniProtKB-KW"/>
</dbReference>
<evidence type="ECO:0000256" key="6">
    <source>
        <dbReference type="SAM" id="Phobius"/>
    </source>
</evidence>
<dbReference type="PANTHER" id="PTHR33507">
    <property type="entry name" value="INNER MEMBRANE PROTEIN YBBJ"/>
    <property type="match status" value="1"/>
</dbReference>